<feature type="domain" description="RDD" evidence="6">
    <location>
        <begin position="19"/>
        <end position="148"/>
    </location>
</feature>
<evidence type="ECO:0000256" key="5">
    <source>
        <dbReference type="SAM" id="Phobius"/>
    </source>
</evidence>
<evidence type="ECO:0000313" key="8">
    <source>
        <dbReference type="Proteomes" id="UP000632377"/>
    </source>
</evidence>
<evidence type="ECO:0000256" key="1">
    <source>
        <dbReference type="ARBA" id="ARBA00004141"/>
    </source>
</evidence>
<reference evidence="7 8" key="1">
    <citation type="submission" date="2021-01" db="EMBL/GenBank/DDBJ databases">
        <title>Genome public.</title>
        <authorList>
            <person name="Liu C."/>
            <person name="Sun Q."/>
        </authorList>
    </citation>
    <scope>NUCLEOTIDE SEQUENCE [LARGE SCALE GENOMIC DNA]</scope>
    <source>
        <strain evidence="7 8">YIM B02515</strain>
    </source>
</reference>
<evidence type="ECO:0000313" key="7">
    <source>
        <dbReference type="EMBL" id="MBL4936549.1"/>
    </source>
</evidence>
<evidence type="ECO:0000259" key="6">
    <source>
        <dbReference type="Pfam" id="PF06271"/>
    </source>
</evidence>
<dbReference type="Proteomes" id="UP000632377">
    <property type="component" value="Unassembled WGS sequence"/>
</dbReference>
<proteinExistence type="predicted"/>
<evidence type="ECO:0000256" key="2">
    <source>
        <dbReference type="ARBA" id="ARBA00022692"/>
    </source>
</evidence>
<keyword evidence="2 5" id="KW-0812">Transmembrane</keyword>
<dbReference type="Pfam" id="PF06271">
    <property type="entry name" value="RDD"/>
    <property type="match status" value="1"/>
</dbReference>
<protein>
    <submittedName>
        <fullName evidence="7">RDD family protein</fullName>
    </submittedName>
</protein>
<dbReference type="PANTHER" id="PTHR38480:SF1">
    <property type="entry name" value="SLR0254 PROTEIN"/>
    <property type="match status" value="1"/>
</dbReference>
<sequence>MKKIRITTPENIEVEYTLADVGSRTAAVVIDTLIQSVILILLLVAIVLIRYFSPRFWEGYYGWIIGVSLIVSALIIYGYFIVMELNNNGQTLGKKVMKLRTIRTNGQSITLKHSAIRNLFRLFVDMLGIGVFFIFFNKQHKRVGDMAASTIVIAENDKARPVTLEDLQESNSNFEYYISKEEQELIRDYLERKNKMEDCERLQEELKKHFRKKFETLDILSDFQNFIDSL</sequence>
<dbReference type="EMBL" id="JAESWC010000007">
    <property type="protein sequence ID" value="MBL4936549.1"/>
    <property type="molecule type" value="Genomic_DNA"/>
</dbReference>
<accession>A0ABS1TB17</accession>
<keyword evidence="8" id="KW-1185">Reference proteome</keyword>
<dbReference type="InterPro" id="IPR010432">
    <property type="entry name" value="RDD"/>
</dbReference>
<feature type="transmembrane region" description="Helical" evidence="5">
    <location>
        <begin position="33"/>
        <end position="53"/>
    </location>
</feature>
<keyword evidence="4 5" id="KW-0472">Membrane</keyword>
<evidence type="ECO:0000256" key="3">
    <source>
        <dbReference type="ARBA" id="ARBA00022989"/>
    </source>
</evidence>
<dbReference type="PANTHER" id="PTHR38480">
    <property type="entry name" value="SLR0254 PROTEIN"/>
    <property type="match status" value="1"/>
</dbReference>
<feature type="transmembrane region" description="Helical" evidence="5">
    <location>
        <begin position="60"/>
        <end position="82"/>
    </location>
</feature>
<dbReference type="RefSeq" id="WP_202749307.1">
    <property type="nucleotide sequence ID" value="NZ_JAESWC010000007.1"/>
</dbReference>
<organism evidence="7 8">
    <name type="scientific">Clostridium rhizosphaerae</name>
    <dbReference type="NCBI Taxonomy" id="2803861"/>
    <lineage>
        <taxon>Bacteria</taxon>
        <taxon>Bacillati</taxon>
        <taxon>Bacillota</taxon>
        <taxon>Clostridia</taxon>
        <taxon>Eubacteriales</taxon>
        <taxon>Clostridiaceae</taxon>
        <taxon>Clostridium</taxon>
    </lineage>
</organism>
<evidence type="ECO:0000256" key="4">
    <source>
        <dbReference type="ARBA" id="ARBA00023136"/>
    </source>
</evidence>
<gene>
    <name evidence="7" type="ORF">JK636_12350</name>
</gene>
<comment type="subcellular location">
    <subcellularLocation>
        <location evidence="1">Membrane</location>
        <topology evidence="1">Multi-pass membrane protein</topology>
    </subcellularLocation>
</comment>
<name>A0ABS1TB17_9CLOT</name>
<comment type="caution">
    <text evidence="7">The sequence shown here is derived from an EMBL/GenBank/DDBJ whole genome shotgun (WGS) entry which is preliminary data.</text>
</comment>
<feature type="transmembrane region" description="Helical" evidence="5">
    <location>
        <begin position="119"/>
        <end position="136"/>
    </location>
</feature>
<keyword evidence="3 5" id="KW-1133">Transmembrane helix</keyword>